<reference evidence="1 2" key="1">
    <citation type="submission" date="2024-06" db="EMBL/GenBank/DDBJ databases">
        <authorList>
            <person name="Li F."/>
        </authorList>
    </citation>
    <scope>NUCLEOTIDE SEQUENCE [LARGE SCALE GENOMIC DNA]</scope>
    <source>
        <strain evidence="1 2">GXAS 311</strain>
    </source>
</reference>
<dbReference type="Gene3D" id="3.40.50.300">
    <property type="entry name" value="P-loop containing nucleotide triphosphate hydrolases"/>
    <property type="match status" value="1"/>
</dbReference>
<keyword evidence="1" id="KW-0808">Transferase</keyword>
<dbReference type="PANTHER" id="PTHR34388:SF1">
    <property type="entry name" value="DNA POLYMERASE III SUBUNIT DELTA"/>
    <property type="match status" value="1"/>
</dbReference>
<keyword evidence="1" id="KW-0548">Nucleotidyltransferase</keyword>
<dbReference type="NCBIfam" id="TIGR01128">
    <property type="entry name" value="holA"/>
    <property type="match status" value="1"/>
</dbReference>
<comment type="caution">
    <text evidence="1">The sequence shown here is derived from an EMBL/GenBank/DDBJ whole genome shotgun (WGS) entry which is preliminary data.</text>
</comment>
<dbReference type="CDD" id="cd18138">
    <property type="entry name" value="HLD_clamp_pol_III_delta"/>
    <property type="match status" value="1"/>
</dbReference>
<name>A0ABV2BY10_9GAMM</name>
<dbReference type="InterPro" id="IPR008921">
    <property type="entry name" value="DNA_pol3_clamp-load_cplx_C"/>
</dbReference>
<sequence>MSSSPVMSPVNIVITDEPLLMMEACDKIIAQARTQGMNERKVVEASEGKFNWSELSAESGSLSLFAEIVLTDIRFTKAPLKEAQTALVDLVNNANEENRYLIRLPKLDKRQKATKWYKAISANAKVQELWPPKAHEFINWLHQRALTAKLQILPKAIERLAEQTEGNLLAARQCLDKLKLLYPQQAIDIEQVESISSDNARYSVFLCLDEALAGHGKRAVKMLHKFQQENIPPISILVNLTREIQTCHSVAIAGLQGVSPTQALAKSFLWESKKQLLVGAVKRLPPSVWQKLVIRCAFLDRMVKGQEAGDIWLEIELCLWMLAGTRIWGRKVSS</sequence>
<keyword evidence="2" id="KW-1185">Reference proteome</keyword>
<evidence type="ECO:0000313" key="1">
    <source>
        <dbReference type="EMBL" id="MET1256810.1"/>
    </source>
</evidence>
<dbReference type="InterPro" id="IPR005790">
    <property type="entry name" value="DNA_polIII_delta"/>
</dbReference>
<dbReference type="SUPFAM" id="SSF48019">
    <property type="entry name" value="post-AAA+ oligomerization domain-like"/>
    <property type="match status" value="1"/>
</dbReference>
<dbReference type="EMBL" id="JBEVCJ010000028">
    <property type="protein sequence ID" value="MET1256810.1"/>
    <property type="molecule type" value="Genomic_DNA"/>
</dbReference>
<dbReference type="Gene3D" id="1.10.8.60">
    <property type="match status" value="1"/>
</dbReference>
<gene>
    <name evidence="1" type="primary">holA</name>
    <name evidence="1" type="ORF">ABVT43_16835</name>
</gene>
<organism evidence="1 2">
    <name type="scientific">Aliikangiella maris</name>
    <dbReference type="NCBI Taxonomy" id="3162458"/>
    <lineage>
        <taxon>Bacteria</taxon>
        <taxon>Pseudomonadati</taxon>
        <taxon>Pseudomonadota</taxon>
        <taxon>Gammaproteobacteria</taxon>
        <taxon>Oceanospirillales</taxon>
        <taxon>Pleioneaceae</taxon>
        <taxon>Aliikangiella</taxon>
    </lineage>
</organism>
<dbReference type="EC" id="2.7.7.7" evidence="1"/>
<dbReference type="Pfam" id="PF06144">
    <property type="entry name" value="DNA_pol3_delta"/>
    <property type="match status" value="1"/>
</dbReference>
<dbReference type="PANTHER" id="PTHR34388">
    <property type="entry name" value="DNA POLYMERASE III SUBUNIT DELTA"/>
    <property type="match status" value="1"/>
</dbReference>
<proteinExistence type="predicted"/>
<accession>A0ABV2BY10</accession>
<dbReference type="Proteomes" id="UP001548189">
    <property type="component" value="Unassembled WGS sequence"/>
</dbReference>
<protein>
    <submittedName>
        <fullName evidence="1">DNA polymerase III subunit delta</fullName>
        <ecNumber evidence="1">2.7.7.7</ecNumber>
    </submittedName>
</protein>
<dbReference type="SUPFAM" id="SSF52540">
    <property type="entry name" value="P-loop containing nucleoside triphosphate hydrolases"/>
    <property type="match status" value="1"/>
</dbReference>
<evidence type="ECO:0000313" key="2">
    <source>
        <dbReference type="Proteomes" id="UP001548189"/>
    </source>
</evidence>
<dbReference type="GO" id="GO:0003887">
    <property type="term" value="F:DNA-directed DNA polymerase activity"/>
    <property type="evidence" value="ECO:0007669"/>
    <property type="project" value="UniProtKB-EC"/>
</dbReference>
<dbReference type="Gene3D" id="1.20.272.10">
    <property type="match status" value="1"/>
</dbReference>
<dbReference type="InterPro" id="IPR027417">
    <property type="entry name" value="P-loop_NTPase"/>
</dbReference>
<dbReference type="InterPro" id="IPR010372">
    <property type="entry name" value="DNA_pol3_delta_N"/>
</dbReference>